<keyword evidence="3" id="KW-0805">Transcription regulation</keyword>
<evidence type="ECO:0000256" key="6">
    <source>
        <dbReference type="PROSITE-ProRule" id="PRU00169"/>
    </source>
</evidence>
<dbReference type="PANTHER" id="PTHR48111:SF21">
    <property type="entry name" value="DNA-BINDING DUAL MASTER TRANSCRIPTIONAL REGULATOR RPAA"/>
    <property type="match status" value="1"/>
</dbReference>
<dbReference type="InterPro" id="IPR011006">
    <property type="entry name" value="CheY-like_superfamily"/>
</dbReference>
<dbReference type="Proteomes" id="UP001232750">
    <property type="component" value="Unassembled WGS sequence"/>
</dbReference>
<name>A0ABT7DJD4_9ACTN</name>
<dbReference type="InterPro" id="IPR016032">
    <property type="entry name" value="Sig_transdc_resp-reg_C-effctor"/>
</dbReference>
<sequence>MIYYVEDDTNIRDLTVYALKQAGFEAQGFPAAGEFFAACKERLPELVLLDIMLPEIDGLEILHMLRAESATKHLPVMMLTAKGTEFDTVCGLDAGADDYLAKPFGMMELVSRVNALLRRASAPASAPDDELTCGPVSLTVSAHTVSVNGESVTLTLKEFDLLRTLMQNEGHVLSRSQLLEDVWGMTYVGETRTVDVHVQTLRQKLAAAGEGADALIQTVRGVGYCVKRPS</sequence>
<keyword evidence="11" id="KW-1185">Reference proteome</keyword>
<dbReference type="CDD" id="cd00383">
    <property type="entry name" value="trans_reg_C"/>
    <property type="match status" value="1"/>
</dbReference>
<keyword evidence="1 6" id="KW-0597">Phosphoprotein</keyword>
<evidence type="ECO:0000256" key="4">
    <source>
        <dbReference type="ARBA" id="ARBA00023125"/>
    </source>
</evidence>
<reference evidence="10 11" key="1">
    <citation type="submission" date="2023-05" db="EMBL/GenBank/DDBJ databases">
        <title>Gordonibacter KGMB12511T sp. nov., isolated from faeces of healthy Korean.</title>
        <authorList>
            <person name="Kim H.S."/>
            <person name="Kim J.-S."/>
            <person name="Suh M.K."/>
            <person name="Eom M.K."/>
            <person name="Do H.E."/>
            <person name="Lee J.-S."/>
        </authorList>
    </citation>
    <scope>NUCLEOTIDE SEQUENCE [LARGE SCALE GENOMIC DNA]</scope>
    <source>
        <strain evidence="10 11">KGMB12511</strain>
    </source>
</reference>
<evidence type="ECO:0000259" key="9">
    <source>
        <dbReference type="PROSITE" id="PS51755"/>
    </source>
</evidence>
<dbReference type="InterPro" id="IPR001867">
    <property type="entry name" value="OmpR/PhoB-type_DNA-bd"/>
</dbReference>
<dbReference type="InterPro" id="IPR039420">
    <property type="entry name" value="WalR-like"/>
</dbReference>
<dbReference type="SUPFAM" id="SSF46894">
    <property type="entry name" value="C-terminal effector domain of the bipartite response regulators"/>
    <property type="match status" value="1"/>
</dbReference>
<comment type="caution">
    <text evidence="10">The sequence shown here is derived from an EMBL/GenBank/DDBJ whole genome shotgun (WGS) entry which is preliminary data.</text>
</comment>
<evidence type="ECO:0000313" key="11">
    <source>
        <dbReference type="Proteomes" id="UP001232750"/>
    </source>
</evidence>
<dbReference type="PANTHER" id="PTHR48111">
    <property type="entry name" value="REGULATOR OF RPOS"/>
    <property type="match status" value="1"/>
</dbReference>
<dbReference type="Gene3D" id="1.10.10.10">
    <property type="entry name" value="Winged helix-like DNA-binding domain superfamily/Winged helix DNA-binding domain"/>
    <property type="match status" value="1"/>
</dbReference>
<evidence type="ECO:0000259" key="8">
    <source>
        <dbReference type="PROSITE" id="PS50110"/>
    </source>
</evidence>
<evidence type="ECO:0000313" key="10">
    <source>
        <dbReference type="EMBL" id="MDJ1649633.1"/>
    </source>
</evidence>
<dbReference type="RefSeq" id="WP_283830970.1">
    <property type="nucleotide sequence ID" value="NZ_JASJEU010000004.1"/>
</dbReference>
<evidence type="ECO:0000256" key="3">
    <source>
        <dbReference type="ARBA" id="ARBA00023015"/>
    </source>
</evidence>
<dbReference type="Gene3D" id="3.40.50.2300">
    <property type="match status" value="1"/>
</dbReference>
<dbReference type="InterPro" id="IPR036388">
    <property type="entry name" value="WH-like_DNA-bd_sf"/>
</dbReference>
<evidence type="ECO:0000256" key="5">
    <source>
        <dbReference type="ARBA" id="ARBA00023163"/>
    </source>
</evidence>
<dbReference type="SUPFAM" id="SSF52172">
    <property type="entry name" value="CheY-like"/>
    <property type="match status" value="1"/>
</dbReference>
<dbReference type="InterPro" id="IPR001789">
    <property type="entry name" value="Sig_transdc_resp-reg_receiver"/>
</dbReference>
<dbReference type="EMBL" id="JASJEU010000004">
    <property type="protein sequence ID" value="MDJ1649633.1"/>
    <property type="molecule type" value="Genomic_DNA"/>
</dbReference>
<dbReference type="Pfam" id="PF00486">
    <property type="entry name" value="Trans_reg_C"/>
    <property type="match status" value="1"/>
</dbReference>
<feature type="domain" description="OmpR/PhoB-type" evidence="9">
    <location>
        <begin position="128"/>
        <end position="228"/>
    </location>
</feature>
<feature type="domain" description="Response regulatory" evidence="8">
    <location>
        <begin position="1"/>
        <end position="117"/>
    </location>
</feature>
<accession>A0ABT7DJD4</accession>
<evidence type="ECO:0000256" key="1">
    <source>
        <dbReference type="ARBA" id="ARBA00022553"/>
    </source>
</evidence>
<feature type="DNA-binding region" description="OmpR/PhoB-type" evidence="7">
    <location>
        <begin position="128"/>
        <end position="228"/>
    </location>
</feature>
<keyword evidence="4 7" id="KW-0238">DNA-binding</keyword>
<dbReference type="SMART" id="SM00862">
    <property type="entry name" value="Trans_reg_C"/>
    <property type="match status" value="1"/>
</dbReference>
<dbReference type="PROSITE" id="PS50110">
    <property type="entry name" value="RESPONSE_REGULATORY"/>
    <property type="match status" value="1"/>
</dbReference>
<proteinExistence type="predicted"/>
<protein>
    <submittedName>
        <fullName evidence="10">Response regulator transcription factor</fullName>
    </submittedName>
</protein>
<gene>
    <name evidence="10" type="ORF">QNJ86_02360</name>
</gene>
<dbReference type="SMART" id="SM00448">
    <property type="entry name" value="REC"/>
    <property type="match status" value="1"/>
</dbReference>
<keyword evidence="2" id="KW-0902">Two-component regulatory system</keyword>
<dbReference type="Gene3D" id="6.10.250.690">
    <property type="match status" value="1"/>
</dbReference>
<evidence type="ECO:0000256" key="7">
    <source>
        <dbReference type="PROSITE-ProRule" id="PRU01091"/>
    </source>
</evidence>
<feature type="modified residue" description="4-aspartylphosphate" evidence="6">
    <location>
        <position position="50"/>
    </location>
</feature>
<dbReference type="PROSITE" id="PS51755">
    <property type="entry name" value="OMPR_PHOB"/>
    <property type="match status" value="1"/>
</dbReference>
<dbReference type="Pfam" id="PF00072">
    <property type="entry name" value="Response_reg"/>
    <property type="match status" value="1"/>
</dbReference>
<organism evidence="10 11">
    <name type="scientific">Gordonibacter faecis</name>
    <dbReference type="NCBI Taxonomy" id="3047475"/>
    <lineage>
        <taxon>Bacteria</taxon>
        <taxon>Bacillati</taxon>
        <taxon>Actinomycetota</taxon>
        <taxon>Coriobacteriia</taxon>
        <taxon>Eggerthellales</taxon>
        <taxon>Eggerthellaceae</taxon>
        <taxon>Gordonibacter</taxon>
    </lineage>
</organism>
<keyword evidence="5" id="KW-0804">Transcription</keyword>
<evidence type="ECO:0000256" key="2">
    <source>
        <dbReference type="ARBA" id="ARBA00023012"/>
    </source>
</evidence>